<dbReference type="Gene3D" id="1.20.1440.20">
    <property type="entry name" value="LemA-like domain"/>
    <property type="match status" value="1"/>
</dbReference>
<dbReference type="SUPFAM" id="SSF140478">
    <property type="entry name" value="LemA-like"/>
    <property type="match status" value="1"/>
</dbReference>
<evidence type="ECO:0000313" key="8">
    <source>
        <dbReference type="Proteomes" id="UP000177579"/>
    </source>
</evidence>
<protein>
    <recommendedName>
        <fullName evidence="9">LemA family protein</fullName>
    </recommendedName>
</protein>
<accession>A0A1F5TM82</accession>
<evidence type="ECO:0000256" key="2">
    <source>
        <dbReference type="ARBA" id="ARBA00008854"/>
    </source>
</evidence>
<evidence type="ECO:0000256" key="5">
    <source>
        <dbReference type="ARBA" id="ARBA00023136"/>
    </source>
</evidence>
<comment type="similarity">
    <text evidence="2">Belongs to the LemA family.</text>
</comment>
<dbReference type="InterPro" id="IPR023353">
    <property type="entry name" value="LemA-like_dom_sf"/>
</dbReference>
<comment type="subcellular location">
    <subcellularLocation>
        <location evidence="1">Membrane</location>
        <topology evidence="1">Single-pass membrane protein</topology>
    </subcellularLocation>
</comment>
<proteinExistence type="inferred from homology"/>
<keyword evidence="5 6" id="KW-0472">Membrane</keyword>
<organism evidence="7 8">
    <name type="scientific">Candidatus Falkowbacteria bacterium RIFOXYD2_FULL_34_120</name>
    <dbReference type="NCBI Taxonomy" id="1798007"/>
    <lineage>
        <taxon>Bacteria</taxon>
        <taxon>Candidatus Falkowiibacteriota</taxon>
    </lineage>
</organism>
<evidence type="ECO:0000256" key="3">
    <source>
        <dbReference type="ARBA" id="ARBA00022692"/>
    </source>
</evidence>
<reference evidence="7 8" key="1">
    <citation type="journal article" date="2016" name="Nat. Commun.">
        <title>Thousands of microbial genomes shed light on interconnected biogeochemical processes in an aquifer system.</title>
        <authorList>
            <person name="Anantharaman K."/>
            <person name="Brown C.T."/>
            <person name="Hug L.A."/>
            <person name="Sharon I."/>
            <person name="Castelle C.J."/>
            <person name="Probst A.J."/>
            <person name="Thomas B.C."/>
            <person name="Singh A."/>
            <person name="Wilkins M.J."/>
            <person name="Karaoz U."/>
            <person name="Brodie E.L."/>
            <person name="Williams K.H."/>
            <person name="Hubbard S.S."/>
            <person name="Banfield J.F."/>
        </authorList>
    </citation>
    <scope>NUCLEOTIDE SEQUENCE [LARGE SCALE GENOMIC DNA]</scope>
</reference>
<evidence type="ECO:0000256" key="6">
    <source>
        <dbReference type="SAM" id="Phobius"/>
    </source>
</evidence>
<dbReference type="InterPro" id="IPR007156">
    <property type="entry name" value="MamQ_LemA"/>
</dbReference>
<evidence type="ECO:0000256" key="1">
    <source>
        <dbReference type="ARBA" id="ARBA00004167"/>
    </source>
</evidence>
<name>A0A1F5TM82_9BACT</name>
<dbReference type="Proteomes" id="UP000177579">
    <property type="component" value="Unassembled WGS sequence"/>
</dbReference>
<evidence type="ECO:0000256" key="4">
    <source>
        <dbReference type="ARBA" id="ARBA00022989"/>
    </source>
</evidence>
<sequence length="188" mass="21483">MNPIILGVLGVLVVIILVIIGMYNSLIRLKNRVEEAWSDIDVQLKRRYDLIPNLVETVKGYAKHEEGTLMKVTEARNMAMQAQAGGDPKAQAQAENVLSSTLKSIFALSENYPDLKANTNFLELQRELSDTENKIQASRRFYNGNVRDFNTKIEVFPTNLIAGMLKFVKREFFEIENKEEKENVKVKF</sequence>
<keyword evidence="3 6" id="KW-0812">Transmembrane</keyword>
<evidence type="ECO:0000313" key="7">
    <source>
        <dbReference type="EMBL" id="OGF39959.1"/>
    </source>
</evidence>
<keyword evidence="4 6" id="KW-1133">Transmembrane helix</keyword>
<dbReference type="PANTHER" id="PTHR34478:SF1">
    <property type="entry name" value="PROTEIN LEMA"/>
    <property type="match status" value="1"/>
</dbReference>
<dbReference type="EMBL" id="MFGO01000039">
    <property type="protein sequence ID" value="OGF39959.1"/>
    <property type="molecule type" value="Genomic_DNA"/>
</dbReference>
<dbReference type="AlphaFoldDB" id="A0A1F5TM82"/>
<dbReference type="Pfam" id="PF04011">
    <property type="entry name" value="LemA"/>
    <property type="match status" value="1"/>
</dbReference>
<evidence type="ECO:0008006" key="9">
    <source>
        <dbReference type="Google" id="ProtNLM"/>
    </source>
</evidence>
<dbReference type="GO" id="GO:0016020">
    <property type="term" value="C:membrane"/>
    <property type="evidence" value="ECO:0007669"/>
    <property type="project" value="UniProtKB-SubCell"/>
</dbReference>
<dbReference type="PANTHER" id="PTHR34478">
    <property type="entry name" value="PROTEIN LEMA"/>
    <property type="match status" value="1"/>
</dbReference>
<feature type="transmembrane region" description="Helical" evidence="6">
    <location>
        <begin position="6"/>
        <end position="26"/>
    </location>
</feature>
<gene>
    <name evidence="7" type="ORF">A2531_01910</name>
</gene>
<comment type="caution">
    <text evidence="7">The sequence shown here is derived from an EMBL/GenBank/DDBJ whole genome shotgun (WGS) entry which is preliminary data.</text>
</comment>